<keyword evidence="2" id="KW-1185">Reference proteome</keyword>
<organism evidence="1">
    <name type="scientific">Equine herpesvirus 2 (strain 86/87)</name>
    <name type="common">EHV-2</name>
    <dbReference type="NCBI Taxonomy" id="82831"/>
    <lineage>
        <taxon>Viruses</taxon>
        <taxon>Duplodnaviria</taxon>
        <taxon>Heunggongvirae</taxon>
        <taxon>Peploviricota</taxon>
        <taxon>Herviviricetes</taxon>
        <taxon>Herpesvirales</taxon>
        <taxon>Orthoherpesviridae</taxon>
        <taxon>Gammaherpesvirinae</taxon>
        <taxon>Percavirus</taxon>
        <taxon>Percavirus equidgamma2</taxon>
        <taxon>Equid gammaherpesvirus 2</taxon>
    </lineage>
</organism>
<dbReference type="EMBL" id="U20824">
    <property type="protein sequence ID" value="AJF36131.1"/>
    <property type="molecule type" value="Genomic_DNA"/>
</dbReference>
<dbReference type="Proteomes" id="UP000007083">
    <property type="component" value="Segment"/>
</dbReference>
<reference evidence="1" key="3">
    <citation type="submission" date="2015-01" db="EMBL/GenBank/DDBJ databases">
        <authorList>
            <person name="Davison A.J."/>
        </authorList>
    </citation>
    <scope>NUCLEOTIDE SEQUENCE</scope>
    <source>
        <strain evidence="1">86/67</strain>
    </source>
</reference>
<evidence type="ECO:0000313" key="1">
    <source>
        <dbReference type="EMBL" id="AJF36131.1"/>
    </source>
</evidence>
<proteinExistence type="predicted"/>
<organismHost>
    <name type="scientific">Equus caballus</name>
    <name type="common">Horse</name>
    <dbReference type="NCBI Taxonomy" id="9796"/>
</organismHost>
<evidence type="ECO:0000313" key="2">
    <source>
        <dbReference type="Proteomes" id="UP000007083"/>
    </source>
</evidence>
<dbReference type="KEGG" id="vg:1461033"/>
<name>A0A0B5GUZ1_EHV2</name>
<sequence length="116" mass="13527">MISTAYAMLLLTKVCWVPTTEPILREPGGRYTTMTKVWHHTRGIYRPCSAPDVTQVALDLQVIERLRYRLSKSVNKQEKMYLQGTVDGIVKPDTTKKWHLQDPWKTHFEKQLKGEL</sequence>
<protein>
    <submittedName>
        <fullName evidence="1">Protein E5A</fullName>
    </submittedName>
</protein>
<reference evidence="1" key="2">
    <citation type="submission" date="1995-02" db="EMBL/GenBank/DDBJ databases">
        <authorList>
            <person name="Telford E.A.R."/>
        </authorList>
    </citation>
    <scope>NUCLEOTIDE SEQUENCE</scope>
    <source>
        <strain evidence="1">86/67</strain>
    </source>
</reference>
<dbReference type="GeneID" id="1461033"/>
<reference evidence="1" key="1">
    <citation type="journal article" date="1995" name="J. Mol. Biol.">
        <title>The DNA sequence of equine herpesvirus 2.</title>
        <authorList>
            <person name="Telford E.A.R."/>
            <person name="Watson M.S."/>
            <person name="Aird H.C."/>
            <person name="Perry J."/>
            <person name="Davison A.J."/>
        </authorList>
    </citation>
    <scope>NUCLEOTIDE SEQUENCE [LARGE SCALE GENOMIC DNA]</scope>
    <source>
        <strain evidence="1">86/67</strain>
    </source>
</reference>
<accession>A0A0B5GUZ1</accession>
<gene>
    <name evidence="1" type="primary">E5A</name>
</gene>
<dbReference type="RefSeq" id="YP_009118178.1">
    <property type="nucleotide sequence ID" value="NC_001650.2"/>
</dbReference>